<dbReference type="GO" id="GO:0030170">
    <property type="term" value="F:pyridoxal phosphate binding"/>
    <property type="evidence" value="ECO:0007669"/>
    <property type="project" value="InterPro"/>
</dbReference>
<keyword evidence="7" id="KW-1185">Reference proteome</keyword>
<evidence type="ECO:0000259" key="4">
    <source>
        <dbReference type="Pfam" id="PF00155"/>
    </source>
</evidence>
<protein>
    <recommendedName>
        <fullName evidence="3">Aminotransferase</fullName>
        <ecNumber evidence="3">2.6.1.-</ecNumber>
    </recommendedName>
</protein>
<dbReference type="EMBL" id="JRVC01000001">
    <property type="protein sequence ID" value="KHS49552.1"/>
    <property type="molecule type" value="Genomic_DNA"/>
</dbReference>
<dbReference type="RefSeq" id="WP_039330665.1">
    <property type="nucleotide sequence ID" value="NZ_JBNNWK010000023.1"/>
</dbReference>
<keyword evidence="3 5" id="KW-0808">Transferase</keyword>
<feature type="domain" description="Aminotransferase class I/classII large" evidence="4">
    <location>
        <begin position="130"/>
        <end position="324"/>
    </location>
</feature>
<evidence type="ECO:0000313" key="7">
    <source>
        <dbReference type="Proteomes" id="UP000031338"/>
    </source>
</evidence>
<name>A0A0B8ZT07_9SPHN</name>
<dbReference type="GO" id="GO:0008483">
    <property type="term" value="F:transaminase activity"/>
    <property type="evidence" value="ECO:0007669"/>
    <property type="project" value="UniProtKB-KW"/>
</dbReference>
<dbReference type="InterPro" id="IPR004839">
    <property type="entry name" value="Aminotransferase_I/II_large"/>
</dbReference>
<evidence type="ECO:0000256" key="3">
    <source>
        <dbReference type="RuleBase" id="RU000481"/>
    </source>
</evidence>
<keyword evidence="2" id="KW-0663">Pyridoxal phosphate</keyword>
<comment type="cofactor">
    <cofactor evidence="1 3">
        <name>pyridoxal 5'-phosphate</name>
        <dbReference type="ChEBI" id="CHEBI:597326"/>
    </cofactor>
</comment>
<dbReference type="STRING" id="48936.NJ75_00033"/>
<organism evidence="5 7">
    <name type="scientific">Novosphingobium subterraneum</name>
    <dbReference type="NCBI Taxonomy" id="48936"/>
    <lineage>
        <taxon>Bacteria</taxon>
        <taxon>Pseudomonadati</taxon>
        <taxon>Pseudomonadota</taxon>
        <taxon>Alphaproteobacteria</taxon>
        <taxon>Sphingomonadales</taxon>
        <taxon>Sphingomonadaceae</taxon>
        <taxon>Novosphingobium</taxon>
    </lineage>
</organism>
<dbReference type="PANTHER" id="PTHR42885:SF1">
    <property type="entry name" value="THREONINE-PHOSPHATE DECARBOXYLASE"/>
    <property type="match status" value="1"/>
</dbReference>
<dbReference type="Gene3D" id="3.90.1150.10">
    <property type="entry name" value="Aspartate Aminotransferase, domain 1"/>
    <property type="match status" value="1"/>
</dbReference>
<dbReference type="SUPFAM" id="SSF53383">
    <property type="entry name" value="PLP-dependent transferases"/>
    <property type="match status" value="1"/>
</dbReference>
<evidence type="ECO:0000256" key="1">
    <source>
        <dbReference type="ARBA" id="ARBA00001933"/>
    </source>
</evidence>
<comment type="similarity">
    <text evidence="3">Belongs to the class-I pyridoxal-phosphate-dependent aminotransferase family.</text>
</comment>
<reference evidence="5 7" key="1">
    <citation type="submission" date="2014-10" db="EMBL/GenBank/DDBJ databases">
        <title>Draft genome sequence of Novosphingobium subterraneum DSM 12447.</title>
        <authorList>
            <person name="Gan H.M."/>
            <person name="Gan H.Y."/>
            <person name="Savka M.A."/>
        </authorList>
    </citation>
    <scope>NUCLEOTIDE SEQUENCE [LARGE SCALE GENOMIC DNA]</scope>
    <source>
        <strain evidence="5 7">DSM 12447</strain>
    </source>
</reference>
<dbReference type="PATRIC" id="fig|48936.3.peg.261"/>
<accession>A0A0B8ZT07</accession>
<evidence type="ECO:0000256" key="2">
    <source>
        <dbReference type="ARBA" id="ARBA00022898"/>
    </source>
</evidence>
<dbReference type="EC" id="2.6.1.-" evidence="3"/>
<sequence length="329" mass="35734">MTRDRWTWHGGGLSAARAHFGDDARGWIDFSTGINPHVWHGAGAVEIDWRALPDEMALRALEQAAAASFGCHADHVCAVPGTEVGLRLAGRVLGDDVCHAVPSYRTHGEMAASSHPVTLGNLALADGSSLILANPNNPDGVLLSREALSDLLVRRGRKGWLVIDEAFADCHPDHSFADQVDDRHRLLIFRSFGKFFGLAGLRLGFVLGPRPILASLRKQLGAWPVSAAAIAIGTRAYQDIAWQDAMRERLIAEATSFDQRLASFGLLASGACPLFRLITTPDASHLFERLARAAILSRPFADKPDWLRFGLPANDEAMERLCAVLEDHG</sequence>
<dbReference type="Gene3D" id="3.40.640.10">
    <property type="entry name" value="Type I PLP-dependent aspartate aminotransferase-like (Major domain)"/>
    <property type="match status" value="1"/>
</dbReference>
<evidence type="ECO:0000313" key="6">
    <source>
        <dbReference type="EMBL" id="KHS49552.1"/>
    </source>
</evidence>
<dbReference type="Pfam" id="PF00155">
    <property type="entry name" value="Aminotran_1_2"/>
    <property type="match status" value="1"/>
</dbReference>
<dbReference type="PANTHER" id="PTHR42885">
    <property type="entry name" value="HISTIDINOL-PHOSPHATE AMINOTRANSFERASE-RELATED"/>
    <property type="match status" value="1"/>
</dbReference>
<evidence type="ECO:0000313" key="5">
    <source>
        <dbReference type="EMBL" id="KHS49330.1"/>
    </source>
</evidence>
<dbReference type="Proteomes" id="UP000031338">
    <property type="component" value="Unassembled WGS sequence"/>
</dbReference>
<dbReference type="PROSITE" id="PS00105">
    <property type="entry name" value="AA_TRANSFER_CLASS_1"/>
    <property type="match status" value="1"/>
</dbReference>
<keyword evidence="3 5" id="KW-0032">Aminotransferase</keyword>
<dbReference type="InterPro" id="IPR015424">
    <property type="entry name" value="PyrdxlP-dep_Trfase"/>
</dbReference>
<dbReference type="InterPro" id="IPR004838">
    <property type="entry name" value="NHTrfase_class1_PyrdxlP-BS"/>
</dbReference>
<dbReference type="CDD" id="cd00609">
    <property type="entry name" value="AAT_like"/>
    <property type="match status" value="1"/>
</dbReference>
<proteinExistence type="inferred from homology"/>
<dbReference type="InterPro" id="IPR015422">
    <property type="entry name" value="PyrdxlP-dep_Trfase_small"/>
</dbReference>
<dbReference type="AlphaFoldDB" id="A0A0B8ZT07"/>
<comment type="caution">
    <text evidence="5">The sequence shown here is derived from an EMBL/GenBank/DDBJ whole genome shotgun (WGS) entry which is preliminary data.</text>
</comment>
<dbReference type="EMBL" id="JRVC01000001">
    <property type="protein sequence ID" value="KHS49330.1"/>
    <property type="molecule type" value="Genomic_DNA"/>
</dbReference>
<dbReference type="InterPro" id="IPR015421">
    <property type="entry name" value="PyrdxlP-dep_Trfase_major"/>
</dbReference>
<gene>
    <name evidence="5" type="ORF">NJ75_00033</name>
    <name evidence="6" type="ORF">NJ75_00255</name>
</gene>